<protein>
    <recommendedName>
        <fullName evidence="1">Transposase IS66 central domain-containing protein</fullName>
    </recommendedName>
</protein>
<sequence>MPDRERATTAIGFIHQLYTIDKATKELPPSRRTEQRRKAAEPVLDAFRGWLQAQDLLVLPKSPIAIAVGYALNQWTALTRFLDDGRLRLDNNRSELELRREAMGGSLCVTPSSGRNRSPFATAHFSTRAPVEHATAA</sequence>
<name>A0A4P2QYT2_SORCE</name>
<dbReference type="Pfam" id="PF03050">
    <property type="entry name" value="DDE_Tnp_IS66"/>
    <property type="match status" value="1"/>
</dbReference>
<evidence type="ECO:0000313" key="3">
    <source>
        <dbReference type="Proteomes" id="UP000295497"/>
    </source>
</evidence>
<dbReference type="EMBL" id="CP012672">
    <property type="protein sequence ID" value="AUX35675.1"/>
    <property type="molecule type" value="Genomic_DNA"/>
</dbReference>
<dbReference type="PANTHER" id="PTHR33678">
    <property type="entry name" value="BLL1576 PROTEIN"/>
    <property type="match status" value="1"/>
</dbReference>
<gene>
    <name evidence="2" type="ORF">SOCE836_078720</name>
</gene>
<dbReference type="PANTHER" id="PTHR33678:SF1">
    <property type="entry name" value="BLL1576 PROTEIN"/>
    <property type="match status" value="1"/>
</dbReference>
<dbReference type="Proteomes" id="UP000295497">
    <property type="component" value="Chromosome"/>
</dbReference>
<evidence type="ECO:0000259" key="1">
    <source>
        <dbReference type="Pfam" id="PF03050"/>
    </source>
</evidence>
<evidence type="ECO:0000313" key="2">
    <source>
        <dbReference type="EMBL" id="AUX35675.1"/>
    </source>
</evidence>
<proteinExistence type="predicted"/>
<feature type="domain" description="Transposase IS66 central" evidence="1">
    <location>
        <begin position="5"/>
        <end position="104"/>
    </location>
</feature>
<organism evidence="2 3">
    <name type="scientific">Sorangium cellulosum</name>
    <name type="common">Polyangium cellulosum</name>
    <dbReference type="NCBI Taxonomy" id="56"/>
    <lineage>
        <taxon>Bacteria</taxon>
        <taxon>Pseudomonadati</taxon>
        <taxon>Myxococcota</taxon>
        <taxon>Polyangia</taxon>
        <taxon>Polyangiales</taxon>
        <taxon>Polyangiaceae</taxon>
        <taxon>Sorangium</taxon>
    </lineage>
</organism>
<reference evidence="2 3" key="1">
    <citation type="submission" date="2015-09" db="EMBL/GenBank/DDBJ databases">
        <title>Sorangium comparison.</title>
        <authorList>
            <person name="Zaburannyi N."/>
            <person name="Bunk B."/>
            <person name="Overmann J."/>
            <person name="Mueller R."/>
        </authorList>
    </citation>
    <scope>NUCLEOTIDE SEQUENCE [LARGE SCALE GENOMIC DNA]</scope>
    <source>
        <strain evidence="2 3">So ce836</strain>
    </source>
</reference>
<dbReference type="InterPro" id="IPR004291">
    <property type="entry name" value="Transposase_IS66_central"/>
</dbReference>
<dbReference type="InterPro" id="IPR052344">
    <property type="entry name" value="Transposase-related"/>
</dbReference>
<accession>A0A4P2QYT2</accession>
<dbReference type="AlphaFoldDB" id="A0A4P2QYT2"/>